<dbReference type="Proteomes" id="UP001054837">
    <property type="component" value="Unassembled WGS sequence"/>
</dbReference>
<accession>A0AAV4RSQ3</accession>
<dbReference type="EMBL" id="BPLQ01006596">
    <property type="protein sequence ID" value="GIY23856.1"/>
    <property type="molecule type" value="Genomic_DNA"/>
</dbReference>
<sequence length="107" mass="12146">MNRKKKSSVKMSPAIFAHLDCTMINQLGFISLLTAPQRNFSVASKFNRSFYYYFSLSLSTSCVSNVVCSKVFIMPPGVVLPWQHRVLWEIKRVEKHTSSAVALPTFV</sequence>
<evidence type="ECO:0000313" key="2">
    <source>
        <dbReference type="Proteomes" id="UP001054837"/>
    </source>
</evidence>
<evidence type="ECO:0000313" key="1">
    <source>
        <dbReference type="EMBL" id="GIY23856.1"/>
    </source>
</evidence>
<protein>
    <submittedName>
        <fullName evidence="1">Uncharacterized protein</fullName>
    </submittedName>
</protein>
<keyword evidence="2" id="KW-1185">Reference proteome</keyword>
<dbReference type="AlphaFoldDB" id="A0AAV4RSQ3"/>
<organism evidence="1 2">
    <name type="scientific">Caerostris darwini</name>
    <dbReference type="NCBI Taxonomy" id="1538125"/>
    <lineage>
        <taxon>Eukaryota</taxon>
        <taxon>Metazoa</taxon>
        <taxon>Ecdysozoa</taxon>
        <taxon>Arthropoda</taxon>
        <taxon>Chelicerata</taxon>
        <taxon>Arachnida</taxon>
        <taxon>Araneae</taxon>
        <taxon>Araneomorphae</taxon>
        <taxon>Entelegynae</taxon>
        <taxon>Araneoidea</taxon>
        <taxon>Araneidae</taxon>
        <taxon>Caerostris</taxon>
    </lineage>
</organism>
<reference evidence="1 2" key="1">
    <citation type="submission" date="2021-06" db="EMBL/GenBank/DDBJ databases">
        <title>Caerostris darwini draft genome.</title>
        <authorList>
            <person name="Kono N."/>
            <person name="Arakawa K."/>
        </authorList>
    </citation>
    <scope>NUCLEOTIDE SEQUENCE [LARGE SCALE GENOMIC DNA]</scope>
</reference>
<comment type="caution">
    <text evidence="1">The sequence shown here is derived from an EMBL/GenBank/DDBJ whole genome shotgun (WGS) entry which is preliminary data.</text>
</comment>
<proteinExistence type="predicted"/>
<name>A0AAV4RSQ3_9ARAC</name>
<gene>
    <name evidence="1" type="ORF">CDAR_429271</name>
</gene>